<evidence type="ECO:0000313" key="5">
    <source>
        <dbReference type="Proteomes" id="UP001500729"/>
    </source>
</evidence>
<evidence type="ECO:0000259" key="3">
    <source>
        <dbReference type="Pfam" id="PF08386"/>
    </source>
</evidence>
<sequence>MPRSTPRRTAHRVGVLLLPLLLLVVAACSAGPSQRPPVAYRDAEQQVTPQPQAPGPAPVPPLGPPAQESLTWDDCTEQTRGELGVPALPAGMTFTCSRLPTTLDSPEAPGRGTARSAVISAGSGRIPLVVLGDIGGEPGTAFAARMALRLPPELLRTFRVIGMDRRGTGESDSADCIPIERRNAILGFDPRATDRTTLDRLVDSVRDASQQCLLSLDERLQAYDTWRTAADLEELRLELGVPKLHAVGRGEAARVLTTFAERFPESVGRMVLDGAPDPQLDAIAQGEAQAQGAEQVFDRFAADCAARGCPLGPDPRRTVSDLVERTRAAPLPGTPVTAGKITQAVLLGLRDRDAWPGLAQALAAANRGDGSAVAAMVAPLVESTPPAPARLDGDMITSCNDTTLRVPPQRSTEIAADWSARFPLFGGVFAQRLVWCGLWPVPQQALPVPRTAGLPPVPVISTAHDAAVPALGSDHMAEQLPSGVVLRWLGAGHGAVGRSECATTAVTRFLVDGVVPTEGMACPG</sequence>
<proteinExistence type="predicted"/>
<keyword evidence="2" id="KW-0732">Signal</keyword>
<dbReference type="InterPro" id="IPR029058">
    <property type="entry name" value="AB_hydrolase_fold"/>
</dbReference>
<evidence type="ECO:0000313" key="4">
    <source>
        <dbReference type="EMBL" id="GAA0518344.1"/>
    </source>
</evidence>
<dbReference type="Pfam" id="PF08386">
    <property type="entry name" value="Abhydrolase_4"/>
    <property type="match status" value="1"/>
</dbReference>
<dbReference type="Gene3D" id="3.40.50.1820">
    <property type="entry name" value="alpha/beta hydrolase"/>
    <property type="match status" value="1"/>
</dbReference>
<evidence type="ECO:0000256" key="1">
    <source>
        <dbReference type="SAM" id="MobiDB-lite"/>
    </source>
</evidence>
<reference evidence="4 5" key="1">
    <citation type="journal article" date="2019" name="Int. J. Syst. Evol. Microbiol.">
        <title>The Global Catalogue of Microorganisms (GCM) 10K type strain sequencing project: providing services to taxonomists for standard genome sequencing and annotation.</title>
        <authorList>
            <consortium name="The Broad Institute Genomics Platform"/>
            <consortium name="The Broad Institute Genome Sequencing Center for Infectious Disease"/>
            <person name="Wu L."/>
            <person name="Ma J."/>
        </authorList>
    </citation>
    <scope>NUCLEOTIDE SEQUENCE [LARGE SCALE GENOMIC DNA]</scope>
    <source>
        <strain evidence="4 5">JCM 10303</strain>
    </source>
</reference>
<gene>
    <name evidence="4" type="ORF">GCM10009533_16800</name>
</gene>
<dbReference type="InterPro" id="IPR013595">
    <property type="entry name" value="Pept_S33_TAP-like_C"/>
</dbReference>
<dbReference type="Proteomes" id="UP001500729">
    <property type="component" value="Unassembled WGS sequence"/>
</dbReference>
<dbReference type="PROSITE" id="PS51257">
    <property type="entry name" value="PROKAR_LIPOPROTEIN"/>
    <property type="match status" value="1"/>
</dbReference>
<feature type="compositionally biased region" description="Pro residues" evidence="1">
    <location>
        <begin position="51"/>
        <end position="64"/>
    </location>
</feature>
<dbReference type="SUPFAM" id="SSF53474">
    <property type="entry name" value="alpha/beta-Hydrolases"/>
    <property type="match status" value="1"/>
</dbReference>
<dbReference type="GO" id="GO:0016787">
    <property type="term" value="F:hydrolase activity"/>
    <property type="evidence" value="ECO:0007669"/>
    <property type="project" value="UniProtKB-KW"/>
</dbReference>
<feature type="chain" id="PRO_5046769266" evidence="2">
    <location>
        <begin position="31"/>
        <end position="524"/>
    </location>
</feature>
<feature type="signal peptide" evidence="2">
    <location>
        <begin position="1"/>
        <end position="30"/>
    </location>
</feature>
<keyword evidence="4" id="KW-0378">Hydrolase</keyword>
<feature type="region of interest" description="Disordered" evidence="1">
    <location>
        <begin position="34"/>
        <end position="70"/>
    </location>
</feature>
<protein>
    <submittedName>
        <fullName evidence="4">Alpha/beta hydrolase</fullName>
    </submittedName>
</protein>
<keyword evidence="5" id="KW-1185">Reference proteome</keyword>
<name>A0ABN1CFZ5_SACER</name>
<accession>A0ABN1CFZ5</accession>
<dbReference type="EMBL" id="BAAAGS010000008">
    <property type="protein sequence ID" value="GAA0518344.1"/>
    <property type="molecule type" value="Genomic_DNA"/>
</dbReference>
<comment type="caution">
    <text evidence="4">The sequence shown here is derived from an EMBL/GenBank/DDBJ whole genome shotgun (WGS) entry which is preliminary data.</text>
</comment>
<organism evidence="4 5">
    <name type="scientific">Saccharopolyspora erythraea</name>
    <name type="common">Streptomyces erythraeus</name>
    <dbReference type="NCBI Taxonomy" id="1836"/>
    <lineage>
        <taxon>Bacteria</taxon>
        <taxon>Bacillati</taxon>
        <taxon>Actinomycetota</taxon>
        <taxon>Actinomycetes</taxon>
        <taxon>Pseudonocardiales</taxon>
        <taxon>Pseudonocardiaceae</taxon>
        <taxon>Saccharopolyspora</taxon>
    </lineage>
</organism>
<dbReference type="RefSeq" id="WP_009942672.1">
    <property type="nucleotide sequence ID" value="NZ_BAAAGS010000008.1"/>
</dbReference>
<evidence type="ECO:0000256" key="2">
    <source>
        <dbReference type="SAM" id="SignalP"/>
    </source>
</evidence>
<feature type="domain" description="Peptidase S33 tripeptidyl aminopeptidase-like C-terminal" evidence="3">
    <location>
        <begin position="423"/>
        <end position="522"/>
    </location>
</feature>